<feature type="region of interest" description="Disordered" evidence="1">
    <location>
        <begin position="1"/>
        <end position="126"/>
    </location>
</feature>
<dbReference type="EMBL" id="JAGSXJ010000043">
    <property type="protein sequence ID" value="KAH6663271.1"/>
    <property type="molecule type" value="Genomic_DNA"/>
</dbReference>
<gene>
    <name evidence="3" type="ORF">F5X68DRAFT_218237</name>
</gene>
<dbReference type="AlphaFoldDB" id="A0A9P8V0S6"/>
<feature type="domain" description="Helix-turn-helix" evidence="2">
    <location>
        <begin position="155"/>
        <end position="196"/>
    </location>
</feature>
<proteinExistence type="predicted"/>
<name>A0A9P8V0S6_9PEZI</name>
<keyword evidence="4" id="KW-1185">Reference proteome</keyword>
<feature type="compositionally biased region" description="Low complexity" evidence="1">
    <location>
        <begin position="1"/>
        <end position="11"/>
    </location>
</feature>
<comment type="caution">
    <text evidence="3">The sequence shown here is derived from an EMBL/GenBank/DDBJ whole genome shotgun (WGS) entry which is preliminary data.</text>
</comment>
<evidence type="ECO:0000256" key="1">
    <source>
        <dbReference type="SAM" id="MobiDB-lite"/>
    </source>
</evidence>
<evidence type="ECO:0000313" key="3">
    <source>
        <dbReference type="EMBL" id="KAH6663271.1"/>
    </source>
</evidence>
<evidence type="ECO:0000313" key="4">
    <source>
        <dbReference type="Proteomes" id="UP000770015"/>
    </source>
</evidence>
<evidence type="ECO:0000259" key="2">
    <source>
        <dbReference type="Pfam" id="PF22943"/>
    </source>
</evidence>
<dbReference type="Proteomes" id="UP000770015">
    <property type="component" value="Unassembled WGS sequence"/>
</dbReference>
<dbReference type="OrthoDB" id="4085451at2759"/>
<protein>
    <recommendedName>
        <fullName evidence="2">Helix-turn-helix domain-containing protein</fullName>
    </recommendedName>
</protein>
<dbReference type="Pfam" id="PF22943">
    <property type="entry name" value="HTH_68"/>
    <property type="match status" value="1"/>
</dbReference>
<accession>A0A9P8V0S6</accession>
<reference evidence="3" key="1">
    <citation type="journal article" date="2021" name="Nat. Commun.">
        <title>Genetic determinants of endophytism in the Arabidopsis root mycobiome.</title>
        <authorList>
            <person name="Mesny F."/>
            <person name="Miyauchi S."/>
            <person name="Thiergart T."/>
            <person name="Pickel B."/>
            <person name="Atanasova L."/>
            <person name="Karlsson M."/>
            <person name="Huettel B."/>
            <person name="Barry K.W."/>
            <person name="Haridas S."/>
            <person name="Chen C."/>
            <person name="Bauer D."/>
            <person name="Andreopoulos W."/>
            <person name="Pangilinan J."/>
            <person name="LaButti K."/>
            <person name="Riley R."/>
            <person name="Lipzen A."/>
            <person name="Clum A."/>
            <person name="Drula E."/>
            <person name="Henrissat B."/>
            <person name="Kohler A."/>
            <person name="Grigoriev I.V."/>
            <person name="Martin F.M."/>
            <person name="Hacquard S."/>
        </authorList>
    </citation>
    <scope>NUCLEOTIDE SEQUENCE</scope>
    <source>
        <strain evidence="3">MPI-SDFR-AT-0117</strain>
    </source>
</reference>
<sequence>MGSASSKAARGAGRKFPTRAPGASPIPPRPAAAAQASKPRPPPPQEAYTAPDPSAPLESHDVTADYSARLRQMPIAEPNPTYSPSSRAGNPLGPDPSLARPDAAPTRSAGGAPVYPSASRNTTLSALEARRQLEARAASEFESLGRAGSEGRELVNASTLAQMVMMRDRGVRDADIEARFDLKPGTAAKLGRKGVTVLLSSQVARAQQVAERR</sequence>
<dbReference type="InterPro" id="IPR054448">
    <property type="entry name" value="HTH_put_ascomycetes"/>
</dbReference>
<organism evidence="3 4">
    <name type="scientific">Plectosphaerella plurivora</name>
    <dbReference type="NCBI Taxonomy" id="936078"/>
    <lineage>
        <taxon>Eukaryota</taxon>
        <taxon>Fungi</taxon>
        <taxon>Dikarya</taxon>
        <taxon>Ascomycota</taxon>
        <taxon>Pezizomycotina</taxon>
        <taxon>Sordariomycetes</taxon>
        <taxon>Hypocreomycetidae</taxon>
        <taxon>Glomerellales</taxon>
        <taxon>Plectosphaerellaceae</taxon>
        <taxon>Plectosphaerella</taxon>
    </lineage>
</organism>